<keyword evidence="7" id="KW-1185">Reference proteome</keyword>
<dbReference type="OMA" id="CPIDRED"/>
<dbReference type="OrthoDB" id="2797073at2759"/>
<organism evidence="6 7">
    <name type="scientific">Wolfiporia cocos (strain MD-104)</name>
    <name type="common">Brown rot fungus</name>
    <dbReference type="NCBI Taxonomy" id="742152"/>
    <lineage>
        <taxon>Eukaryota</taxon>
        <taxon>Fungi</taxon>
        <taxon>Dikarya</taxon>
        <taxon>Basidiomycota</taxon>
        <taxon>Agaricomycotina</taxon>
        <taxon>Agaricomycetes</taxon>
        <taxon>Polyporales</taxon>
        <taxon>Phaeolaceae</taxon>
        <taxon>Wolfiporia</taxon>
    </lineage>
</organism>
<evidence type="ECO:0000313" key="6">
    <source>
        <dbReference type="EMBL" id="PCH38923.1"/>
    </source>
</evidence>
<feature type="domain" description="Peptidase C14 caspase" evidence="5">
    <location>
        <begin position="16"/>
        <end position="267"/>
    </location>
</feature>
<keyword evidence="3" id="KW-0645">Protease</keyword>
<evidence type="ECO:0000256" key="1">
    <source>
        <dbReference type="ARBA" id="ARBA00009005"/>
    </source>
</evidence>
<dbReference type="GO" id="GO:0005737">
    <property type="term" value="C:cytoplasm"/>
    <property type="evidence" value="ECO:0007669"/>
    <property type="project" value="TreeGrafter"/>
</dbReference>
<dbReference type="InterPro" id="IPR029030">
    <property type="entry name" value="Caspase-like_dom_sf"/>
</dbReference>
<dbReference type="SUPFAM" id="SSF52129">
    <property type="entry name" value="Caspase-like"/>
    <property type="match status" value="1"/>
</dbReference>
<evidence type="ECO:0000256" key="3">
    <source>
        <dbReference type="ARBA" id="ARBA00022807"/>
    </source>
</evidence>
<sequence length="384" mass="41913">MQVNDYRAAHSCRIFVLLVGVDTYSDEDIHDLSGCINDCKNFEAFLLENLGVPKRNIRSLHNEAATRGAILGAIDDHLFKNEEIVKGDVMIVFFAGHGSQVPAPECWTPQGSEVETIRPYDEGMQKDGTLVYGIPDRTIAILMAQLSRRKGDSIVTIFDCCFSGGLSRGTATVRSSVANDELASLPADLDQDIWDRDPDALHAILSNSTNSFLNSEVTSHVMLAACHETESAHETTKEGVRCGLFTHNLLKALRGHAIGAITYDQLIQKLPKLRRQSPQCVGVHKHRVLFKATERGTIIGGAGLSQLGEGSAGPSVWAGERKISPRVSAVAFPPSPVHYQPAVAGAFSNDAVFFSTLPPHRFLCVFHLVFCILWYAALYLLLAS</sequence>
<evidence type="ECO:0000256" key="2">
    <source>
        <dbReference type="ARBA" id="ARBA00022703"/>
    </source>
</evidence>
<evidence type="ECO:0000313" key="7">
    <source>
        <dbReference type="Proteomes" id="UP000218811"/>
    </source>
</evidence>
<keyword evidence="3" id="KW-0378">Hydrolase</keyword>
<dbReference type="PANTHER" id="PTHR48104">
    <property type="entry name" value="METACASPASE-4"/>
    <property type="match status" value="1"/>
</dbReference>
<dbReference type="Pfam" id="PF00656">
    <property type="entry name" value="Peptidase_C14"/>
    <property type="match status" value="1"/>
</dbReference>
<keyword evidence="4" id="KW-0472">Membrane</keyword>
<reference evidence="6 7" key="1">
    <citation type="journal article" date="2012" name="Science">
        <title>The Paleozoic origin of enzymatic lignin decomposition reconstructed from 31 fungal genomes.</title>
        <authorList>
            <person name="Floudas D."/>
            <person name="Binder M."/>
            <person name="Riley R."/>
            <person name="Barry K."/>
            <person name="Blanchette R.A."/>
            <person name="Henrissat B."/>
            <person name="Martinez A.T."/>
            <person name="Otillar R."/>
            <person name="Spatafora J.W."/>
            <person name="Yadav J.S."/>
            <person name="Aerts A."/>
            <person name="Benoit I."/>
            <person name="Boyd A."/>
            <person name="Carlson A."/>
            <person name="Copeland A."/>
            <person name="Coutinho P.M."/>
            <person name="de Vries R.P."/>
            <person name="Ferreira P."/>
            <person name="Findley K."/>
            <person name="Foster B."/>
            <person name="Gaskell J."/>
            <person name="Glotzer D."/>
            <person name="Gorecki P."/>
            <person name="Heitman J."/>
            <person name="Hesse C."/>
            <person name="Hori C."/>
            <person name="Igarashi K."/>
            <person name="Jurgens J.A."/>
            <person name="Kallen N."/>
            <person name="Kersten P."/>
            <person name="Kohler A."/>
            <person name="Kuees U."/>
            <person name="Kumar T.K.A."/>
            <person name="Kuo A."/>
            <person name="LaButti K."/>
            <person name="Larrondo L.F."/>
            <person name="Lindquist E."/>
            <person name="Ling A."/>
            <person name="Lombard V."/>
            <person name="Lucas S."/>
            <person name="Lundell T."/>
            <person name="Martin R."/>
            <person name="McLaughlin D.J."/>
            <person name="Morgenstern I."/>
            <person name="Morin E."/>
            <person name="Murat C."/>
            <person name="Nagy L.G."/>
            <person name="Nolan M."/>
            <person name="Ohm R.A."/>
            <person name="Patyshakuliyeva A."/>
            <person name="Rokas A."/>
            <person name="Ruiz-Duenas F.J."/>
            <person name="Sabat G."/>
            <person name="Salamov A."/>
            <person name="Samejima M."/>
            <person name="Schmutz J."/>
            <person name="Slot J.C."/>
            <person name="St John F."/>
            <person name="Stenlid J."/>
            <person name="Sun H."/>
            <person name="Sun S."/>
            <person name="Syed K."/>
            <person name="Tsang A."/>
            <person name="Wiebenga A."/>
            <person name="Young D."/>
            <person name="Pisabarro A."/>
            <person name="Eastwood D.C."/>
            <person name="Martin F."/>
            <person name="Cullen D."/>
            <person name="Grigoriev I.V."/>
            <person name="Hibbett D.S."/>
        </authorList>
    </citation>
    <scope>NUCLEOTIDE SEQUENCE [LARGE SCALE GENOMIC DNA]</scope>
    <source>
        <strain evidence="6 7">MD-104</strain>
    </source>
</reference>
<dbReference type="Proteomes" id="UP000218811">
    <property type="component" value="Unassembled WGS sequence"/>
</dbReference>
<dbReference type="InterPro" id="IPR011600">
    <property type="entry name" value="Pept_C14_caspase"/>
</dbReference>
<dbReference type="AlphaFoldDB" id="A0A2H3JGF1"/>
<gene>
    <name evidence="6" type="ORF">WOLCODRAFT_140997</name>
</gene>
<dbReference type="EMBL" id="KB467943">
    <property type="protein sequence ID" value="PCH38923.1"/>
    <property type="molecule type" value="Genomic_DNA"/>
</dbReference>
<name>A0A2H3JGF1_WOLCO</name>
<accession>A0A2H3JGF1</accession>
<proteinExistence type="inferred from homology"/>
<keyword evidence="3" id="KW-0788">Thiol protease</keyword>
<evidence type="ECO:0000256" key="4">
    <source>
        <dbReference type="SAM" id="Phobius"/>
    </source>
</evidence>
<keyword evidence="2" id="KW-0053">Apoptosis</keyword>
<comment type="similarity">
    <text evidence="1">Belongs to the peptidase C14B family.</text>
</comment>
<keyword evidence="4" id="KW-0812">Transmembrane</keyword>
<dbReference type="PANTHER" id="PTHR48104:SF30">
    <property type="entry name" value="METACASPASE-1"/>
    <property type="match status" value="1"/>
</dbReference>
<evidence type="ECO:0000259" key="5">
    <source>
        <dbReference type="Pfam" id="PF00656"/>
    </source>
</evidence>
<dbReference type="Gene3D" id="3.40.50.1460">
    <property type="match status" value="1"/>
</dbReference>
<protein>
    <recommendedName>
        <fullName evidence="5">Peptidase C14 caspase domain-containing protein</fullName>
    </recommendedName>
</protein>
<keyword evidence="4" id="KW-1133">Transmembrane helix</keyword>
<dbReference type="GO" id="GO:0006508">
    <property type="term" value="P:proteolysis"/>
    <property type="evidence" value="ECO:0007669"/>
    <property type="project" value="InterPro"/>
</dbReference>
<dbReference type="GO" id="GO:0004197">
    <property type="term" value="F:cysteine-type endopeptidase activity"/>
    <property type="evidence" value="ECO:0007669"/>
    <property type="project" value="InterPro"/>
</dbReference>
<dbReference type="InterPro" id="IPR050452">
    <property type="entry name" value="Metacaspase"/>
</dbReference>
<feature type="transmembrane region" description="Helical" evidence="4">
    <location>
        <begin position="365"/>
        <end position="382"/>
    </location>
</feature>
<dbReference type="GO" id="GO:0006915">
    <property type="term" value="P:apoptotic process"/>
    <property type="evidence" value="ECO:0007669"/>
    <property type="project" value="UniProtKB-KW"/>
</dbReference>